<sequence length="109" mass="12413">MTKIFIGGFPLDMDELALVELIAPFADVVTIKLVRHRDTKICKGYGFIEVVDEVAAQNAVYQLNRSIVGDRELSLNIVQENPVRAAPLYRKSERHAAVDRIKRPRRPRI</sequence>
<dbReference type="EMBL" id="FNAI01000015">
    <property type="protein sequence ID" value="SDF28515.1"/>
    <property type="molecule type" value="Genomic_DNA"/>
</dbReference>
<feature type="domain" description="RRM" evidence="2">
    <location>
        <begin position="2"/>
        <end position="80"/>
    </location>
</feature>
<dbReference type="InterPro" id="IPR035979">
    <property type="entry name" value="RBD_domain_sf"/>
</dbReference>
<gene>
    <name evidence="3" type="ORF">SAMN05216464_115118</name>
</gene>
<name>A0A1G7JUG9_9SPHI</name>
<dbReference type="OrthoDB" id="797376at2"/>
<evidence type="ECO:0000313" key="4">
    <source>
        <dbReference type="Proteomes" id="UP000199072"/>
    </source>
</evidence>
<dbReference type="InterPro" id="IPR050502">
    <property type="entry name" value="Euk_RNA-bind_prot"/>
</dbReference>
<dbReference type="GO" id="GO:0003729">
    <property type="term" value="F:mRNA binding"/>
    <property type="evidence" value="ECO:0007669"/>
    <property type="project" value="TreeGrafter"/>
</dbReference>
<dbReference type="Gene3D" id="3.30.70.330">
    <property type="match status" value="1"/>
</dbReference>
<protein>
    <submittedName>
        <fullName evidence="3">RNA recognition motif. (A.k.a. RRM, RBD, or RNP domain)</fullName>
    </submittedName>
</protein>
<dbReference type="Proteomes" id="UP000199072">
    <property type="component" value="Unassembled WGS sequence"/>
</dbReference>
<dbReference type="Pfam" id="PF00076">
    <property type="entry name" value="RRM_1"/>
    <property type="match status" value="1"/>
</dbReference>
<organism evidence="3 4">
    <name type="scientific">Mucilaginibacter pineti</name>
    <dbReference type="NCBI Taxonomy" id="1391627"/>
    <lineage>
        <taxon>Bacteria</taxon>
        <taxon>Pseudomonadati</taxon>
        <taxon>Bacteroidota</taxon>
        <taxon>Sphingobacteriia</taxon>
        <taxon>Sphingobacteriales</taxon>
        <taxon>Sphingobacteriaceae</taxon>
        <taxon>Mucilaginibacter</taxon>
    </lineage>
</organism>
<dbReference type="AlphaFoldDB" id="A0A1G7JUG9"/>
<keyword evidence="1" id="KW-0694">RNA-binding</keyword>
<evidence type="ECO:0000259" key="2">
    <source>
        <dbReference type="PROSITE" id="PS50102"/>
    </source>
</evidence>
<proteinExistence type="predicted"/>
<dbReference type="InterPro" id="IPR012677">
    <property type="entry name" value="Nucleotide-bd_a/b_plait_sf"/>
</dbReference>
<keyword evidence="4" id="KW-1185">Reference proteome</keyword>
<dbReference type="SMART" id="SM00360">
    <property type="entry name" value="RRM"/>
    <property type="match status" value="1"/>
</dbReference>
<dbReference type="SUPFAM" id="SSF54928">
    <property type="entry name" value="RNA-binding domain, RBD"/>
    <property type="match status" value="1"/>
</dbReference>
<dbReference type="InterPro" id="IPR000504">
    <property type="entry name" value="RRM_dom"/>
</dbReference>
<dbReference type="RefSeq" id="WP_091154324.1">
    <property type="nucleotide sequence ID" value="NZ_FNAI01000015.1"/>
</dbReference>
<evidence type="ECO:0000313" key="3">
    <source>
        <dbReference type="EMBL" id="SDF28515.1"/>
    </source>
</evidence>
<dbReference type="PANTHER" id="PTHR48025:SF1">
    <property type="entry name" value="RRM DOMAIN-CONTAINING PROTEIN"/>
    <property type="match status" value="1"/>
</dbReference>
<accession>A0A1G7JUG9</accession>
<dbReference type="PROSITE" id="PS50102">
    <property type="entry name" value="RRM"/>
    <property type="match status" value="1"/>
</dbReference>
<dbReference type="PANTHER" id="PTHR48025">
    <property type="entry name" value="OS02G0815200 PROTEIN"/>
    <property type="match status" value="1"/>
</dbReference>
<dbReference type="STRING" id="1391627.SAMN05216464_115118"/>
<reference evidence="3 4" key="1">
    <citation type="submission" date="2016-10" db="EMBL/GenBank/DDBJ databases">
        <authorList>
            <person name="de Groot N.N."/>
        </authorList>
    </citation>
    <scope>NUCLEOTIDE SEQUENCE [LARGE SCALE GENOMIC DNA]</scope>
    <source>
        <strain evidence="3 4">47C3B</strain>
    </source>
</reference>
<evidence type="ECO:0000256" key="1">
    <source>
        <dbReference type="ARBA" id="ARBA00022884"/>
    </source>
</evidence>